<reference evidence="5" key="1">
    <citation type="submission" date="2020-12" db="EMBL/GenBank/DDBJ databases">
        <authorList>
            <person name="Iha C."/>
        </authorList>
    </citation>
    <scope>NUCLEOTIDE SEQUENCE</scope>
</reference>
<dbReference type="Pfam" id="PF04884">
    <property type="entry name" value="UVB_sens_prot"/>
    <property type="match status" value="1"/>
</dbReference>
<evidence type="ECO:0008006" key="7">
    <source>
        <dbReference type="Google" id="ProtNLM"/>
    </source>
</evidence>
<dbReference type="EMBL" id="CAJHUC010000876">
    <property type="protein sequence ID" value="CAD7698724.1"/>
    <property type="molecule type" value="Genomic_DNA"/>
</dbReference>
<proteinExistence type="inferred from homology"/>
<dbReference type="Proteomes" id="UP000708148">
    <property type="component" value="Unassembled WGS sequence"/>
</dbReference>
<evidence type="ECO:0000259" key="3">
    <source>
        <dbReference type="Pfam" id="PF04884"/>
    </source>
</evidence>
<dbReference type="AlphaFoldDB" id="A0A8S1IV73"/>
<feature type="domain" description="Root UVB sensitive protein C-terminal" evidence="4">
    <location>
        <begin position="369"/>
        <end position="503"/>
    </location>
</feature>
<name>A0A8S1IV73_9CHLO</name>
<dbReference type="PANTHER" id="PTHR12770">
    <property type="entry name" value="RUS1 FAMILY PROTEIN C16ORF58"/>
    <property type="match status" value="1"/>
</dbReference>
<evidence type="ECO:0000256" key="2">
    <source>
        <dbReference type="SAM" id="MobiDB-lite"/>
    </source>
</evidence>
<evidence type="ECO:0000313" key="6">
    <source>
        <dbReference type="Proteomes" id="UP000708148"/>
    </source>
</evidence>
<organism evidence="5 6">
    <name type="scientific">Ostreobium quekettii</name>
    <dbReference type="NCBI Taxonomy" id="121088"/>
    <lineage>
        <taxon>Eukaryota</taxon>
        <taxon>Viridiplantae</taxon>
        <taxon>Chlorophyta</taxon>
        <taxon>core chlorophytes</taxon>
        <taxon>Ulvophyceae</taxon>
        <taxon>TCBD clade</taxon>
        <taxon>Bryopsidales</taxon>
        <taxon>Ostreobineae</taxon>
        <taxon>Ostreobiaceae</taxon>
        <taxon>Ostreobium</taxon>
    </lineage>
</organism>
<sequence length="510" mass="56153">MGRRPRPGTGENKTDTGAEGRSGQTHRWLVPASLLGGWSGNDAWQESSRAGKRRKKTEKALQALPIGIKRGKQKLQYVWDGTIIKAVHPDKDGHNNTPGGLLGRSLGGLRDRLWSGFFPSRKSVTPDYWDFVRWRCTHRFFGSLVRLFGTQSLLVAVGVGGRDALTASAAINWMLKDGLGRVARMTVATRYGDVFDSNLKRMRFSTAILFSACMLCEVLTPFLRRHFLLLASIANVGKAVSLTTHVSTSPALASSLCLESNLADITAKTQAQHMVVDTLALAVAASMIHLSRNSISVTKFLPLAVYPVGTAVDLYATYRELKAVELRSLNCERVQMIADHWVRTGGLRSPKEISRLESLLGEPNIGGGFLPLSIGPADKLAASPHELQALMNHHRHDRYMLGYQRQQRVGFRRMGESIAVSLSEEATSRDIVTAILQATHLRALLRARNPMSASAPNAEVEALEISSMLEESRRRARRGAGSFMKRLCAAGWTCHPFLLSATEKQTYTLL</sequence>
<comment type="similarity">
    <text evidence="1">Belongs to the RUS1 family.</text>
</comment>
<comment type="caution">
    <text evidence="5">The sequence shown here is derived from an EMBL/GenBank/DDBJ whole genome shotgun (WGS) entry which is preliminary data.</text>
</comment>
<dbReference type="Pfam" id="PF24160">
    <property type="entry name" value="UVB_sens_C"/>
    <property type="match status" value="1"/>
</dbReference>
<evidence type="ECO:0000256" key="1">
    <source>
        <dbReference type="ARBA" id="ARBA00007558"/>
    </source>
</evidence>
<dbReference type="InterPro" id="IPR055412">
    <property type="entry name" value="UVB_sens_C"/>
</dbReference>
<keyword evidence="6" id="KW-1185">Reference proteome</keyword>
<gene>
    <name evidence="5" type="ORF">OSTQU699_LOCUS4083</name>
</gene>
<evidence type="ECO:0000313" key="5">
    <source>
        <dbReference type="EMBL" id="CAD7698724.1"/>
    </source>
</evidence>
<feature type="domain" description="Protein root UVB sensitive/RUS" evidence="3">
    <location>
        <begin position="110"/>
        <end position="344"/>
    </location>
</feature>
<dbReference type="PANTHER" id="PTHR12770:SF29">
    <property type="entry name" value="PROTEIN ROOT UVB SENSITIVE 4"/>
    <property type="match status" value="1"/>
</dbReference>
<dbReference type="InterPro" id="IPR054549">
    <property type="entry name" value="UVB_sens_RUS_dom"/>
</dbReference>
<accession>A0A8S1IV73</accession>
<protein>
    <recommendedName>
        <fullName evidence="7">Vitamin B6 photo-protection and homoeostasis-domain-containing protein</fullName>
    </recommendedName>
</protein>
<dbReference type="InterPro" id="IPR006968">
    <property type="entry name" value="RUS_fam"/>
</dbReference>
<dbReference type="OrthoDB" id="364779at2759"/>
<feature type="region of interest" description="Disordered" evidence="2">
    <location>
        <begin position="1"/>
        <end position="26"/>
    </location>
</feature>
<evidence type="ECO:0000259" key="4">
    <source>
        <dbReference type="Pfam" id="PF24160"/>
    </source>
</evidence>